<keyword evidence="4" id="KW-0732">Signal</keyword>
<dbReference type="InterPro" id="IPR002508">
    <property type="entry name" value="MurNAc-LAA_cat"/>
</dbReference>
<comment type="caution">
    <text evidence="6">The sequence shown here is derived from an EMBL/GenBank/DDBJ whole genome shotgun (WGS) entry which is preliminary data.</text>
</comment>
<dbReference type="EC" id="3.5.1.28" evidence="2"/>
<evidence type="ECO:0000256" key="1">
    <source>
        <dbReference type="ARBA" id="ARBA00001561"/>
    </source>
</evidence>
<evidence type="ECO:0000313" key="7">
    <source>
        <dbReference type="Proteomes" id="UP001617669"/>
    </source>
</evidence>
<dbReference type="Gene3D" id="2.60.40.3500">
    <property type="match status" value="1"/>
</dbReference>
<sequence length="444" mass="48008">MSYKTQSYCLSCMLLVWTLVLGLLPANAADIVQVAAARVWPAEDYTRITLETSKPLNHNMVMLKDPERLVLDLENVELGAVLKSLGEKINPNDPYIRQVRVGNFKPGTVRIVVDLKAEIKPQVFTLPPAGEYRDRLVLDIYPAQDPLMAMLEQRDKPDNAQAPLPALQVAPESPAIANVSPDVVPESPVANKPSVIVAPPSNKKPSARMITIAIDAGHGGEDPGAKGAKGSYEKNVTLAIAQKLKAAIDAEPNLRGVLTRDGDYFIPLHGRVVKARKMQADLFVSIHADAALSAQARGSSVFALSETGATSAMARLLAQRENESDLIGGVSLGVKDPNLARTLLDLSQTATINDSLKLGKLVLDHMGTINTLHKRHVEQAGFAVLKSPDIPSILVETAFITNPEEERRLNDGAHQDKLVNSILSGIKKYLAANPPLANTRMVER</sequence>
<dbReference type="InterPro" id="IPR050695">
    <property type="entry name" value="N-acetylmuramoyl_amidase_3"/>
</dbReference>
<dbReference type="CDD" id="cd02696">
    <property type="entry name" value="MurNAc-LAA"/>
    <property type="match status" value="1"/>
</dbReference>
<dbReference type="EMBL" id="JBIWXY010000001">
    <property type="protein sequence ID" value="MFJ5445191.1"/>
    <property type="molecule type" value="Genomic_DNA"/>
</dbReference>
<dbReference type="PANTHER" id="PTHR30404">
    <property type="entry name" value="N-ACETYLMURAMOYL-L-ALANINE AMIDASE"/>
    <property type="match status" value="1"/>
</dbReference>
<dbReference type="Pfam" id="PF01520">
    <property type="entry name" value="Amidase_3"/>
    <property type="match status" value="1"/>
</dbReference>
<keyword evidence="7" id="KW-1185">Reference proteome</keyword>
<dbReference type="PANTHER" id="PTHR30404:SF0">
    <property type="entry name" value="N-ACETYLMURAMOYL-L-ALANINE AMIDASE AMIC"/>
    <property type="match status" value="1"/>
</dbReference>
<comment type="catalytic activity">
    <reaction evidence="1">
        <text>Hydrolyzes the link between N-acetylmuramoyl residues and L-amino acid residues in certain cell-wall glycopeptides.</text>
        <dbReference type="EC" id="3.5.1.28"/>
    </reaction>
</comment>
<keyword evidence="3 6" id="KW-0378">Hydrolase</keyword>
<dbReference type="Pfam" id="PF11741">
    <property type="entry name" value="AMIN"/>
    <property type="match status" value="1"/>
</dbReference>
<dbReference type="GO" id="GO:0008745">
    <property type="term" value="F:N-acetylmuramoyl-L-alanine amidase activity"/>
    <property type="evidence" value="ECO:0007669"/>
    <property type="project" value="UniProtKB-EC"/>
</dbReference>
<proteinExistence type="predicted"/>
<dbReference type="SMART" id="SM00646">
    <property type="entry name" value="Ami_3"/>
    <property type="match status" value="1"/>
</dbReference>
<dbReference type="Proteomes" id="UP001617669">
    <property type="component" value="Unassembled WGS sequence"/>
</dbReference>
<accession>A0ABW8GIH9</accession>
<evidence type="ECO:0000259" key="5">
    <source>
        <dbReference type="SMART" id="SM00646"/>
    </source>
</evidence>
<feature type="chain" id="PRO_5046874661" description="N-acetylmuramoyl-L-alanine amidase" evidence="4">
    <location>
        <begin position="29"/>
        <end position="444"/>
    </location>
</feature>
<dbReference type="SUPFAM" id="SSF53187">
    <property type="entry name" value="Zn-dependent exopeptidases"/>
    <property type="match status" value="1"/>
</dbReference>
<gene>
    <name evidence="6" type="ORF">ACIKP9_03005</name>
</gene>
<dbReference type="InterPro" id="IPR021731">
    <property type="entry name" value="AMIN_dom"/>
</dbReference>
<evidence type="ECO:0000256" key="4">
    <source>
        <dbReference type="SAM" id="SignalP"/>
    </source>
</evidence>
<evidence type="ECO:0000256" key="3">
    <source>
        <dbReference type="ARBA" id="ARBA00022801"/>
    </source>
</evidence>
<dbReference type="RefSeq" id="WP_400879119.1">
    <property type="nucleotide sequence ID" value="NZ_JBIWXY010000001.1"/>
</dbReference>
<feature type="signal peptide" evidence="4">
    <location>
        <begin position="1"/>
        <end position="28"/>
    </location>
</feature>
<protein>
    <recommendedName>
        <fullName evidence="2">N-acetylmuramoyl-L-alanine amidase</fullName>
        <ecNumber evidence="2">3.5.1.28</ecNumber>
    </recommendedName>
</protein>
<evidence type="ECO:0000313" key="6">
    <source>
        <dbReference type="EMBL" id="MFJ5445191.1"/>
    </source>
</evidence>
<name>A0ABW8GIH9_9PROT</name>
<reference evidence="6 7" key="1">
    <citation type="submission" date="2024-11" db="EMBL/GenBank/DDBJ databases">
        <authorList>
            <person name="Kaparullina E.N."/>
            <person name="Delegan Y.A."/>
            <person name="Doronina N.V."/>
        </authorList>
    </citation>
    <scope>NUCLEOTIDE SEQUENCE [LARGE SCALE GENOMIC DNA]</scope>
    <source>
        <strain evidence="6 7">7sh_L</strain>
    </source>
</reference>
<evidence type="ECO:0000256" key="2">
    <source>
        <dbReference type="ARBA" id="ARBA00011901"/>
    </source>
</evidence>
<organism evidence="6 7">
    <name type="scientific">Methylobacillus methanolivorans</name>
    <dbReference type="NCBI Taxonomy" id="1848927"/>
    <lineage>
        <taxon>Bacteria</taxon>
        <taxon>Pseudomonadati</taxon>
        <taxon>Pseudomonadota</taxon>
        <taxon>Betaproteobacteria</taxon>
        <taxon>Nitrosomonadales</taxon>
        <taxon>Methylophilaceae</taxon>
        <taxon>Methylobacillus</taxon>
    </lineage>
</organism>
<feature type="domain" description="MurNAc-LAA" evidence="5">
    <location>
        <begin position="272"/>
        <end position="427"/>
    </location>
</feature>
<dbReference type="Gene3D" id="3.40.630.40">
    <property type="entry name" value="Zn-dependent exopeptidases"/>
    <property type="match status" value="1"/>
</dbReference>